<reference evidence="2" key="1">
    <citation type="submission" date="2016-03" db="EMBL/GenBank/DDBJ databases">
        <title>Draft genome sequence of Rosellinia necatrix.</title>
        <authorList>
            <person name="Kanematsu S."/>
        </authorList>
    </citation>
    <scope>NUCLEOTIDE SEQUENCE [LARGE SCALE GENOMIC DNA]</scope>
    <source>
        <strain evidence="2">W97</strain>
    </source>
</reference>
<dbReference type="STRING" id="77044.A0A1W2TCG5"/>
<dbReference type="InterPro" id="IPR010730">
    <property type="entry name" value="HET"/>
</dbReference>
<proteinExistence type="predicted"/>
<evidence type="ECO:0000259" key="1">
    <source>
        <dbReference type="Pfam" id="PF06985"/>
    </source>
</evidence>
<sequence length="725" mass="81728">MAAALLCSRCMQLPFRDLFWTASYGGAIGAVTQGHSGPYYQGVQCFASFSEFWNEDKCAFCAFIRNAFETFYTVEVLEELVCHGDEAGLYLFQDPLDVGLDRLAEAELDIPLSLFVIVARGFKEKHPPVWSQSLPTSDIKLAPQLIALRDNASSAVAPFPQFGREVEVDTIDWSVVQRWISCCLEHSNEGIMSSSDNTGKLRLRVVDVIDGCVVELPHKAQYVALSYVWGSDQHVKLQTENLPQLSSRGYLQSPSGRPSKTIVDATRVVRSLGYRYLWVDALCIIQDDFTNLEQNIMQMDSVYSQALFTIAATAGVGANHGLPGVSPEVPRTQNQHRITIDGLKIANRLQSDINSTWWNTRGWTYQERVLPSRILFSDVQVEYRCESDCNFQEQFHNAYGQASFSLFDSISHLDFADTNLFTLYAKAVTEYTRRSVTDPMDRLKAFQGILGRLKAPFQAPFLFGLPLLLLDVGLLWYPAGSLTRIDKTFPSWSWAGWNGPVQWHRNGDEDLVNFCESTVSICTICYGKPPLRLCTDVTPNSDEPLSPIWERHFDAETNEIYYTSQAPSYKGYRYPRPLDSAPAVLYDNITNSKAVVLEIQGKIAVLRLTGQHYGTTIETTCNLGVHEICTLVVLDDSNRVTGTVTVEGRLVPQLQGRTHRFLGLSRSTYIRAGLDEETGVEYIEPTWDREKKRFRPWDGLYTEPKCHDEMDRLGKRLVIAAQVPQ</sequence>
<gene>
    <name evidence="2" type="ORF">SAMD00023353_1300760</name>
</gene>
<organism evidence="2">
    <name type="scientific">Rosellinia necatrix</name>
    <name type="common">White root-rot fungus</name>
    <dbReference type="NCBI Taxonomy" id="77044"/>
    <lineage>
        <taxon>Eukaryota</taxon>
        <taxon>Fungi</taxon>
        <taxon>Dikarya</taxon>
        <taxon>Ascomycota</taxon>
        <taxon>Pezizomycotina</taxon>
        <taxon>Sordariomycetes</taxon>
        <taxon>Xylariomycetidae</taxon>
        <taxon>Xylariales</taxon>
        <taxon>Xylariaceae</taxon>
        <taxon>Rosellinia</taxon>
    </lineage>
</organism>
<dbReference type="Proteomes" id="UP000054516">
    <property type="component" value="Unassembled WGS sequence"/>
</dbReference>
<dbReference type="OMA" id="CICHMPE"/>
<evidence type="ECO:0000313" key="3">
    <source>
        <dbReference type="Proteomes" id="UP000054516"/>
    </source>
</evidence>
<evidence type="ECO:0000313" key="2">
    <source>
        <dbReference type="EMBL" id="GAP85656.1"/>
    </source>
</evidence>
<protein>
    <recommendedName>
        <fullName evidence="1">Heterokaryon incompatibility domain-containing protein</fullName>
    </recommendedName>
</protein>
<dbReference type="PANTHER" id="PTHR33112">
    <property type="entry name" value="DOMAIN PROTEIN, PUTATIVE-RELATED"/>
    <property type="match status" value="1"/>
</dbReference>
<name>A0A1W2TCG5_ROSNE</name>
<keyword evidence="3" id="KW-1185">Reference proteome</keyword>
<dbReference type="Pfam" id="PF06985">
    <property type="entry name" value="HET"/>
    <property type="match status" value="1"/>
</dbReference>
<dbReference type="EMBL" id="DF977458">
    <property type="protein sequence ID" value="GAP85656.1"/>
    <property type="molecule type" value="Genomic_DNA"/>
</dbReference>
<accession>A0A1W2TCG5</accession>
<dbReference type="OrthoDB" id="2975793at2759"/>
<feature type="domain" description="Heterokaryon incompatibility" evidence="1">
    <location>
        <begin position="222"/>
        <end position="367"/>
    </location>
</feature>
<dbReference type="AlphaFoldDB" id="A0A1W2TCG5"/>
<dbReference type="PANTHER" id="PTHR33112:SF12">
    <property type="entry name" value="HETEROKARYON INCOMPATIBILITY DOMAIN-CONTAINING PROTEIN"/>
    <property type="match status" value="1"/>
</dbReference>